<evidence type="ECO:0000259" key="2">
    <source>
        <dbReference type="PROSITE" id="PS51366"/>
    </source>
</evidence>
<dbReference type="PANTHER" id="PTHR23253">
    <property type="entry name" value="EUKARYOTIC TRANSLATION INITIATION FACTOR 4 GAMMA"/>
    <property type="match status" value="1"/>
</dbReference>
<dbReference type="InterPro" id="IPR003891">
    <property type="entry name" value="Initiation_fac_eIF4g_MI"/>
</dbReference>
<gene>
    <name evidence="4" type="primary">LOC113785142</name>
</gene>
<dbReference type="PANTHER" id="PTHR23253:SF79">
    <property type="entry name" value="EUKARYOTIC TRANSLATION INITIATION FACTOR 4G-LIKE PROTEIN"/>
    <property type="match status" value="1"/>
</dbReference>
<feature type="non-terminal residue" evidence="4">
    <location>
        <position position="1"/>
    </location>
</feature>
<dbReference type="Proteomes" id="UP000087171">
    <property type="component" value="Unplaced"/>
</dbReference>
<accession>A0A3Q7Y7Q7</accession>
<name>A0A3Q7Y7Q7_CICAR</name>
<dbReference type="GO" id="GO:0006417">
    <property type="term" value="P:regulation of translation"/>
    <property type="evidence" value="ECO:0007669"/>
    <property type="project" value="UniProtKB-KW"/>
</dbReference>
<proteinExistence type="predicted"/>
<sequence>QTQLIEGFETVLSTLEDAVNDAPKAPEFLGRIFAEIITESLVSLNEIGKLIHDGGEEPGSLLEVGLAADILGSTLEVIQHEKGDSVLSEIRASSNLRLESFRPPNSITSKKLEKFI</sequence>
<reference evidence="4" key="1">
    <citation type="submission" date="2025-08" db="UniProtKB">
        <authorList>
            <consortium name="RefSeq"/>
        </authorList>
    </citation>
    <scope>IDENTIFICATION</scope>
    <source>
        <tissue evidence="4">Etiolated seedlings</tissue>
    </source>
</reference>
<dbReference type="GO" id="GO:0016281">
    <property type="term" value="C:eukaryotic translation initiation factor 4F complex"/>
    <property type="evidence" value="ECO:0007669"/>
    <property type="project" value="TreeGrafter"/>
</dbReference>
<dbReference type="OrthoDB" id="514777at2759"/>
<dbReference type="GO" id="GO:0003729">
    <property type="term" value="F:mRNA binding"/>
    <property type="evidence" value="ECO:0007669"/>
    <property type="project" value="TreeGrafter"/>
</dbReference>
<dbReference type="PROSITE" id="PS51366">
    <property type="entry name" value="MI"/>
    <property type="match status" value="1"/>
</dbReference>
<dbReference type="GeneID" id="113785142"/>
<organism evidence="3 4">
    <name type="scientific">Cicer arietinum</name>
    <name type="common">Chickpea</name>
    <name type="synonym">Garbanzo</name>
    <dbReference type="NCBI Taxonomy" id="3827"/>
    <lineage>
        <taxon>Eukaryota</taxon>
        <taxon>Viridiplantae</taxon>
        <taxon>Streptophyta</taxon>
        <taxon>Embryophyta</taxon>
        <taxon>Tracheophyta</taxon>
        <taxon>Spermatophyta</taxon>
        <taxon>Magnoliopsida</taxon>
        <taxon>eudicotyledons</taxon>
        <taxon>Gunneridae</taxon>
        <taxon>Pentapetalae</taxon>
        <taxon>rosids</taxon>
        <taxon>fabids</taxon>
        <taxon>Fabales</taxon>
        <taxon>Fabaceae</taxon>
        <taxon>Papilionoideae</taxon>
        <taxon>50 kb inversion clade</taxon>
        <taxon>NPAAA clade</taxon>
        <taxon>Hologalegina</taxon>
        <taxon>IRL clade</taxon>
        <taxon>Cicereae</taxon>
        <taxon>Cicer</taxon>
    </lineage>
</organism>
<feature type="domain" description="MI" evidence="2">
    <location>
        <begin position="1"/>
        <end position="52"/>
    </location>
</feature>
<protein>
    <submittedName>
        <fullName evidence="4">Eukaryotic translation initiation factor 4G-like</fullName>
    </submittedName>
</protein>
<dbReference type="GO" id="GO:0003743">
    <property type="term" value="F:translation initiation factor activity"/>
    <property type="evidence" value="ECO:0007669"/>
    <property type="project" value="TreeGrafter"/>
</dbReference>
<dbReference type="SUPFAM" id="SSF48371">
    <property type="entry name" value="ARM repeat"/>
    <property type="match status" value="1"/>
</dbReference>
<evidence type="ECO:0000313" key="4">
    <source>
        <dbReference type="RefSeq" id="XP_027187252.1"/>
    </source>
</evidence>
<keyword evidence="3" id="KW-1185">Reference proteome</keyword>
<dbReference type="Gene3D" id="1.25.40.180">
    <property type="match status" value="1"/>
</dbReference>
<evidence type="ECO:0000256" key="1">
    <source>
        <dbReference type="ARBA" id="ARBA00022845"/>
    </source>
</evidence>
<dbReference type="AlphaFoldDB" id="A0A3Q7Y7Q7"/>
<dbReference type="RefSeq" id="XP_027187252.1">
    <property type="nucleotide sequence ID" value="XM_027331451.1"/>
</dbReference>
<evidence type="ECO:0000313" key="3">
    <source>
        <dbReference type="Proteomes" id="UP000087171"/>
    </source>
</evidence>
<dbReference type="KEGG" id="cam:113785142"/>
<keyword evidence="1" id="KW-0810">Translation regulation</keyword>
<dbReference type="STRING" id="3827.A0A3Q7Y7Q7"/>
<dbReference type="InterPro" id="IPR016024">
    <property type="entry name" value="ARM-type_fold"/>
</dbReference>